<dbReference type="RefSeq" id="WP_113657712.1">
    <property type="nucleotide sequence ID" value="NZ_KZ845663.1"/>
</dbReference>
<feature type="active site" description="Proton donor/acceptor" evidence="8">
    <location>
        <position position="200"/>
    </location>
</feature>
<dbReference type="OrthoDB" id="9801055at2"/>
<reference evidence="9 10" key="1">
    <citation type="submission" date="2018-06" db="EMBL/GenBank/DDBJ databases">
        <title>Thermoflavimicrobium daqus sp. nov., a thermophilic microbe isolated from Moutai-flavour Daqu.</title>
        <authorList>
            <person name="Wang X."/>
            <person name="Zhou H."/>
        </authorList>
    </citation>
    <scope>NUCLEOTIDE SEQUENCE [LARGE SCALE GENOMIC DNA]</scope>
    <source>
        <strain evidence="9 10">FBKL4.011</strain>
    </source>
</reference>
<dbReference type="NCBIfam" id="NF002035">
    <property type="entry name" value="PRK00865.1-3"/>
    <property type="match status" value="1"/>
</dbReference>
<evidence type="ECO:0000256" key="4">
    <source>
        <dbReference type="ARBA" id="ARBA00022984"/>
    </source>
</evidence>
<dbReference type="GO" id="GO:0008360">
    <property type="term" value="P:regulation of cell shape"/>
    <property type="evidence" value="ECO:0007669"/>
    <property type="project" value="UniProtKB-KW"/>
</dbReference>
<comment type="pathway">
    <text evidence="8">Cell wall biogenesis; peptidoglycan biosynthesis.</text>
</comment>
<dbReference type="SUPFAM" id="SSF53681">
    <property type="entry name" value="Aspartate/glutamate racemase"/>
    <property type="match status" value="2"/>
</dbReference>
<dbReference type="PROSITE" id="PS00924">
    <property type="entry name" value="ASP_GLU_RACEMASE_2"/>
    <property type="match status" value="1"/>
</dbReference>
<dbReference type="GO" id="GO:0008881">
    <property type="term" value="F:glutamate racemase activity"/>
    <property type="evidence" value="ECO:0007669"/>
    <property type="project" value="UniProtKB-UniRule"/>
</dbReference>
<dbReference type="HAMAP" id="MF_00258">
    <property type="entry name" value="Glu_racemase"/>
    <property type="match status" value="1"/>
</dbReference>
<protein>
    <recommendedName>
        <fullName evidence="7 8">Glutamate racemase</fullName>
        <ecNumber evidence="2 8">5.1.1.3</ecNumber>
    </recommendedName>
</protein>
<dbReference type="GO" id="GO:0071555">
    <property type="term" value="P:cell wall organization"/>
    <property type="evidence" value="ECO:0007669"/>
    <property type="project" value="UniProtKB-KW"/>
</dbReference>
<dbReference type="InterPro" id="IPR015942">
    <property type="entry name" value="Asp/Glu/hydantoin_racemase"/>
</dbReference>
<dbReference type="PANTHER" id="PTHR21198">
    <property type="entry name" value="GLUTAMATE RACEMASE"/>
    <property type="match status" value="1"/>
</dbReference>
<dbReference type="Gene3D" id="3.40.50.1860">
    <property type="match status" value="2"/>
</dbReference>
<dbReference type="NCBIfam" id="TIGR00067">
    <property type="entry name" value="glut_race"/>
    <property type="match status" value="1"/>
</dbReference>
<comment type="catalytic activity">
    <reaction evidence="1 8">
        <text>L-glutamate = D-glutamate</text>
        <dbReference type="Rhea" id="RHEA:12813"/>
        <dbReference type="ChEBI" id="CHEBI:29985"/>
        <dbReference type="ChEBI" id="CHEBI:29986"/>
        <dbReference type="EC" id="5.1.1.3"/>
    </reaction>
</comment>
<evidence type="ECO:0000256" key="1">
    <source>
        <dbReference type="ARBA" id="ARBA00001602"/>
    </source>
</evidence>
<name>A0A364K9X7_9BACL</name>
<gene>
    <name evidence="8" type="primary">murI</name>
    <name evidence="9" type="ORF">DL897_01220</name>
</gene>
<keyword evidence="10" id="KW-1185">Reference proteome</keyword>
<dbReference type="InterPro" id="IPR001920">
    <property type="entry name" value="Asp/Glu_race"/>
</dbReference>
<keyword evidence="3 8" id="KW-0133">Cell shape</keyword>
<dbReference type="GO" id="GO:0009252">
    <property type="term" value="P:peptidoglycan biosynthetic process"/>
    <property type="evidence" value="ECO:0007669"/>
    <property type="project" value="UniProtKB-UniRule"/>
</dbReference>
<feature type="active site" description="Proton donor/acceptor" evidence="8">
    <location>
        <position position="89"/>
    </location>
</feature>
<evidence type="ECO:0000256" key="5">
    <source>
        <dbReference type="ARBA" id="ARBA00023235"/>
    </source>
</evidence>
<dbReference type="UniPathway" id="UPA00219"/>
<dbReference type="Pfam" id="PF01177">
    <property type="entry name" value="Asp_Glu_race"/>
    <property type="match status" value="1"/>
</dbReference>
<dbReference type="GO" id="GO:0042802">
    <property type="term" value="F:identical protein binding"/>
    <property type="evidence" value="ECO:0007669"/>
    <property type="project" value="UniProtKB-ARBA"/>
</dbReference>
<keyword evidence="6 8" id="KW-0961">Cell wall biogenesis/degradation</keyword>
<dbReference type="InterPro" id="IPR033134">
    <property type="entry name" value="Asp/Glu_racemase_AS_2"/>
</dbReference>
<dbReference type="InterPro" id="IPR018187">
    <property type="entry name" value="Asp/Glu_racemase_AS_1"/>
</dbReference>
<evidence type="ECO:0000256" key="2">
    <source>
        <dbReference type="ARBA" id="ARBA00013090"/>
    </source>
</evidence>
<evidence type="ECO:0000256" key="6">
    <source>
        <dbReference type="ARBA" id="ARBA00023316"/>
    </source>
</evidence>
<proteinExistence type="inferred from homology"/>
<accession>A0A364K9X7</accession>
<evidence type="ECO:0000313" key="9">
    <source>
        <dbReference type="EMBL" id="RAL27106.1"/>
    </source>
</evidence>
<feature type="binding site" evidence="8">
    <location>
        <begin position="58"/>
        <end position="59"/>
    </location>
    <ligand>
        <name>substrate</name>
    </ligand>
</feature>
<dbReference type="PROSITE" id="PS00923">
    <property type="entry name" value="ASP_GLU_RACEMASE_1"/>
    <property type="match status" value="1"/>
</dbReference>
<dbReference type="FunFam" id="3.40.50.1860:FF:000002">
    <property type="entry name" value="Glutamate racemase"/>
    <property type="match status" value="1"/>
</dbReference>
<dbReference type="Proteomes" id="UP000251213">
    <property type="component" value="Unassembled WGS sequence"/>
</dbReference>
<evidence type="ECO:0000256" key="8">
    <source>
        <dbReference type="HAMAP-Rule" id="MF_00258"/>
    </source>
</evidence>
<sequence>MQHAYCRNGDEKVYRSRKENGIGILDSGVGGLTVAKEVMRQLPRETIYYFADTLRCPYGPRTAAEVRQFTLEISRFLQQFPLKALVIACNTATAAALPQVRKELPIPVLGVIEPGARAAIKITRDGQIGVIGTQGTIRSKAYEKALTDLHPSLTIYSLACPTIVPLVESGEKNTPNALKVIENALKPFQDKKMDTLILGCTHYPLVANLIEQVMGKEVQIISSAEETAIELSAILHHQGLLAQKKTTHRFFTTGSPDTFATLAKDWLGQSIKVELVELPKLQKFFVG</sequence>
<keyword evidence="5 8" id="KW-0413">Isomerase</keyword>
<feature type="binding site" evidence="8">
    <location>
        <begin position="90"/>
        <end position="91"/>
    </location>
    <ligand>
        <name>substrate</name>
    </ligand>
</feature>
<organism evidence="9 10">
    <name type="scientific">Thermoflavimicrobium daqui</name>
    <dbReference type="NCBI Taxonomy" id="2137476"/>
    <lineage>
        <taxon>Bacteria</taxon>
        <taxon>Bacillati</taxon>
        <taxon>Bacillota</taxon>
        <taxon>Bacilli</taxon>
        <taxon>Bacillales</taxon>
        <taxon>Thermoactinomycetaceae</taxon>
        <taxon>Thermoflavimicrobium</taxon>
    </lineage>
</organism>
<feature type="binding site" evidence="8">
    <location>
        <begin position="201"/>
        <end position="202"/>
    </location>
    <ligand>
        <name>substrate</name>
    </ligand>
</feature>
<dbReference type="PANTHER" id="PTHR21198:SF2">
    <property type="entry name" value="GLUTAMATE RACEMASE"/>
    <property type="match status" value="1"/>
</dbReference>
<comment type="similarity">
    <text evidence="8">Belongs to the aspartate/glutamate racemases family.</text>
</comment>
<feature type="binding site" evidence="8">
    <location>
        <begin position="26"/>
        <end position="27"/>
    </location>
    <ligand>
        <name>substrate</name>
    </ligand>
</feature>
<dbReference type="InterPro" id="IPR004391">
    <property type="entry name" value="Glu_race"/>
</dbReference>
<reference evidence="9 10" key="2">
    <citation type="submission" date="2018-06" db="EMBL/GenBank/DDBJ databases">
        <authorList>
            <person name="Zhirakovskaya E."/>
        </authorList>
    </citation>
    <scope>NUCLEOTIDE SEQUENCE [LARGE SCALE GENOMIC DNA]</scope>
    <source>
        <strain evidence="9 10">FBKL4.011</strain>
    </source>
</reference>
<comment type="caution">
    <text evidence="9">The sequence shown here is derived from an EMBL/GenBank/DDBJ whole genome shotgun (WGS) entry which is preliminary data.</text>
</comment>
<evidence type="ECO:0000256" key="3">
    <source>
        <dbReference type="ARBA" id="ARBA00022960"/>
    </source>
</evidence>
<dbReference type="EMBL" id="QJKK01000001">
    <property type="protein sequence ID" value="RAL27106.1"/>
    <property type="molecule type" value="Genomic_DNA"/>
</dbReference>
<evidence type="ECO:0000256" key="7">
    <source>
        <dbReference type="ARBA" id="ARBA00070053"/>
    </source>
</evidence>
<dbReference type="AlphaFoldDB" id="A0A364K9X7"/>
<keyword evidence="4 8" id="KW-0573">Peptidoglycan synthesis</keyword>
<comment type="function">
    <text evidence="8">Provides the (R)-glutamate required for cell wall biosynthesis.</text>
</comment>
<evidence type="ECO:0000313" key="10">
    <source>
        <dbReference type="Proteomes" id="UP000251213"/>
    </source>
</evidence>
<dbReference type="EC" id="5.1.1.3" evidence="2 8"/>